<name>A0AAD7R3G1_9TELE</name>
<proteinExistence type="predicted"/>
<dbReference type="EMBL" id="JAINUG010000827">
    <property type="protein sequence ID" value="KAJ8361929.1"/>
    <property type="molecule type" value="Genomic_DNA"/>
</dbReference>
<organism evidence="2 3">
    <name type="scientific">Aldrovandia affinis</name>
    <dbReference type="NCBI Taxonomy" id="143900"/>
    <lineage>
        <taxon>Eukaryota</taxon>
        <taxon>Metazoa</taxon>
        <taxon>Chordata</taxon>
        <taxon>Craniata</taxon>
        <taxon>Vertebrata</taxon>
        <taxon>Euteleostomi</taxon>
        <taxon>Actinopterygii</taxon>
        <taxon>Neopterygii</taxon>
        <taxon>Teleostei</taxon>
        <taxon>Notacanthiformes</taxon>
        <taxon>Halosauridae</taxon>
        <taxon>Aldrovandia</taxon>
    </lineage>
</organism>
<keyword evidence="3" id="KW-1185">Reference proteome</keyword>
<feature type="compositionally biased region" description="Basic and acidic residues" evidence="1">
    <location>
        <begin position="1"/>
        <end position="17"/>
    </location>
</feature>
<feature type="region of interest" description="Disordered" evidence="1">
    <location>
        <begin position="1"/>
        <end position="59"/>
    </location>
</feature>
<feature type="compositionally biased region" description="Polar residues" evidence="1">
    <location>
        <begin position="24"/>
        <end position="58"/>
    </location>
</feature>
<sequence length="246" mass="27598">MRDVMKSIDTIRQEADKRMRRNSHGSQGNSVGRQPSPPSISSQTGQQTEKQNGDSSPTGVVMLRNALKFLDSIGQKSDKRLRAQQSGEQCGPVELKKEVSFKAQFGTVENNVWDKFQRRLPTQKQNGDSSLAGVVRMRDVMKSIDTIRQEADKRMRAQQSRQSGQQCGPVELKKEVSFKAQAALSTQHQLPNRAANRKAKWRFLPTGVVMRMRNALKFLDSIGQEADKRLRAQQSGSQSNSVGRWG</sequence>
<dbReference type="AlphaFoldDB" id="A0AAD7R3G1"/>
<reference evidence="2" key="1">
    <citation type="journal article" date="2023" name="Science">
        <title>Genome structures resolve the early diversification of teleost fishes.</title>
        <authorList>
            <person name="Parey E."/>
            <person name="Louis A."/>
            <person name="Montfort J."/>
            <person name="Bouchez O."/>
            <person name="Roques C."/>
            <person name="Iampietro C."/>
            <person name="Lluch J."/>
            <person name="Castinel A."/>
            <person name="Donnadieu C."/>
            <person name="Desvignes T."/>
            <person name="Floi Bucao C."/>
            <person name="Jouanno E."/>
            <person name="Wen M."/>
            <person name="Mejri S."/>
            <person name="Dirks R."/>
            <person name="Jansen H."/>
            <person name="Henkel C."/>
            <person name="Chen W.J."/>
            <person name="Zahm M."/>
            <person name="Cabau C."/>
            <person name="Klopp C."/>
            <person name="Thompson A.W."/>
            <person name="Robinson-Rechavi M."/>
            <person name="Braasch I."/>
            <person name="Lecointre G."/>
            <person name="Bobe J."/>
            <person name="Postlethwait J.H."/>
            <person name="Berthelot C."/>
            <person name="Roest Crollius H."/>
            <person name="Guiguen Y."/>
        </authorList>
    </citation>
    <scope>NUCLEOTIDE SEQUENCE</scope>
    <source>
        <strain evidence="2">NC1722</strain>
    </source>
</reference>
<comment type="caution">
    <text evidence="2">The sequence shown here is derived from an EMBL/GenBank/DDBJ whole genome shotgun (WGS) entry which is preliminary data.</text>
</comment>
<gene>
    <name evidence="2" type="ORF">AAFF_G00410750</name>
</gene>
<dbReference type="Proteomes" id="UP001221898">
    <property type="component" value="Unassembled WGS sequence"/>
</dbReference>
<accession>A0AAD7R3G1</accession>
<evidence type="ECO:0000256" key="1">
    <source>
        <dbReference type="SAM" id="MobiDB-lite"/>
    </source>
</evidence>
<protein>
    <submittedName>
        <fullName evidence="2">Uncharacterized protein</fullName>
    </submittedName>
</protein>
<evidence type="ECO:0000313" key="2">
    <source>
        <dbReference type="EMBL" id="KAJ8361929.1"/>
    </source>
</evidence>
<evidence type="ECO:0000313" key="3">
    <source>
        <dbReference type="Proteomes" id="UP001221898"/>
    </source>
</evidence>